<evidence type="ECO:0000313" key="2">
    <source>
        <dbReference type="EMBL" id="OYR10425.1"/>
    </source>
</evidence>
<name>A0A256F6E1_9HYPH</name>
<keyword evidence="3" id="KW-1185">Reference proteome</keyword>
<dbReference type="EMBL" id="NNRL01000163">
    <property type="protein sequence ID" value="OYR10425.1"/>
    <property type="molecule type" value="Genomic_DNA"/>
</dbReference>
<comment type="caution">
    <text evidence="2">The sequence shown here is derived from an EMBL/GenBank/DDBJ whole genome shotgun (WGS) entry which is preliminary data.</text>
</comment>
<accession>A0A256F6E1</accession>
<protein>
    <submittedName>
        <fullName evidence="2">Uncharacterized protein</fullName>
    </submittedName>
</protein>
<dbReference type="AlphaFoldDB" id="A0A256F6E1"/>
<reference evidence="2 3" key="1">
    <citation type="submission" date="2017-07" db="EMBL/GenBank/DDBJ databases">
        <title>Phylogenetic study on the rhizospheric bacterium Ochrobactrum sp. A44.</title>
        <authorList>
            <person name="Krzyzanowska D.M."/>
            <person name="Ossowicki A."/>
            <person name="Rajewska M."/>
            <person name="Maciag T."/>
            <person name="Kaczynski Z."/>
            <person name="Czerwicka M."/>
            <person name="Jafra S."/>
        </authorList>
    </citation>
    <scope>NUCLEOTIDE SEQUENCE [LARGE SCALE GENOMIC DNA]</scope>
    <source>
        <strain evidence="2 3">OgA9a</strain>
    </source>
</reference>
<sequence length="37" mass="4201">MKLRQQTVAERRLPVSDHDSEEIGFKARDPQGCMSAL</sequence>
<dbReference type="Proteomes" id="UP000216478">
    <property type="component" value="Unassembled WGS sequence"/>
</dbReference>
<feature type="compositionally biased region" description="Basic and acidic residues" evidence="1">
    <location>
        <begin position="9"/>
        <end position="29"/>
    </location>
</feature>
<evidence type="ECO:0000256" key="1">
    <source>
        <dbReference type="SAM" id="MobiDB-lite"/>
    </source>
</evidence>
<evidence type="ECO:0000313" key="3">
    <source>
        <dbReference type="Proteomes" id="UP000216478"/>
    </source>
</evidence>
<organism evidence="2 3">
    <name type="scientific">Brucella grignonensis</name>
    <dbReference type="NCBI Taxonomy" id="94627"/>
    <lineage>
        <taxon>Bacteria</taxon>
        <taxon>Pseudomonadati</taxon>
        <taxon>Pseudomonadota</taxon>
        <taxon>Alphaproteobacteria</taxon>
        <taxon>Hyphomicrobiales</taxon>
        <taxon>Brucellaceae</taxon>
        <taxon>Brucella/Ochrobactrum group</taxon>
        <taxon>Brucella</taxon>
    </lineage>
</organism>
<gene>
    <name evidence="2" type="ORF">CEV33_1886</name>
</gene>
<feature type="region of interest" description="Disordered" evidence="1">
    <location>
        <begin position="1"/>
        <end position="37"/>
    </location>
</feature>
<proteinExistence type="predicted"/>